<keyword evidence="3" id="KW-0812">Transmembrane</keyword>
<comment type="similarity">
    <text evidence="1">Belongs to the short-chain dehydrogenases/reductases (SDR) family.</text>
</comment>
<sequence length="254" mass="27547">MERWENRVAVVTGAGTGIGAAIAVDLVKAGLVVVALGRRETKLQKNREALSTDLQSKYHPIQCDVTNEEDVKKAFAWVDEVLGGTDILVNSEGLLHYGENLVDPGNTDVISQTLDANVTAVVFSVREAFNSMKRRNFDGHVIIMNSIAGHTTERIPGANMYIPSKHIVTAMAQTYRYEFAHAGTKVKITSISPGAVSTEALPEGFLITTGIPYLTPYDVSNAVLYAIATPPNIQIFELTIEPVGASVRHLELNN</sequence>
<evidence type="ECO:0000313" key="5">
    <source>
        <dbReference type="Proteomes" id="UP000594454"/>
    </source>
</evidence>
<name>A0A7R8UEE5_HERIL</name>
<dbReference type="PANTHER" id="PTHR43115:SF4">
    <property type="entry name" value="DEHYDROGENASE_REDUCTASE SDR FAMILY MEMBER 11"/>
    <property type="match status" value="1"/>
</dbReference>
<organism evidence="4 5">
    <name type="scientific">Hermetia illucens</name>
    <name type="common">Black soldier fly</name>
    <dbReference type="NCBI Taxonomy" id="343691"/>
    <lineage>
        <taxon>Eukaryota</taxon>
        <taxon>Metazoa</taxon>
        <taxon>Ecdysozoa</taxon>
        <taxon>Arthropoda</taxon>
        <taxon>Hexapoda</taxon>
        <taxon>Insecta</taxon>
        <taxon>Pterygota</taxon>
        <taxon>Neoptera</taxon>
        <taxon>Endopterygota</taxon>
        <taxon>Diptera</taxon>
        <taxon>Brachycera</taxon>
        <taxon>Stratiomyomorpha</taxon>
        <taxon>Stratiomyidae</taxon>
        <taxon>Hermetiinae</taxon>
        <taxon>Hermetia</taxon>
    </lineage>
</organism>
<dbReference type="SUPFAM" id="SSF51735">
    <property type="entry name" value="NAD(P)-binding Rossmann-fold domains"/>
    <property type="match status" value="1"/>
</dbReference>
<accession>A0A7R8UEE5</accession>
<dbReference type="AlphaFoldDB" id="A0A7R8UEE5"/>
<protein>
    <recommendedName>
        <fullName evidence="6">Farnesol dehydrogenase</fullName>
    </recommendedName>
</protein>
<dbReference type="PRINTS" id="PR00081">
    <property type="entry name" value="GDHRDH"/>
</dbReference>
<keyword evidence="2" id="KW-0560">Oxidoreductase</keyword>
<proteinExistence type="inferred from homology"/>
<dbReference type="OMA" id="KHIVTAM"/>
<dbReference type="EMBL" id="LR899009">
    <property type="protein sequence ID" value="CAD7079039.1"/>
    <property type="molecule type" value="Genomic_DNA"/>
</dbReference>
<dbReference type="Gene3D" id="3.40.50.720">
    <property type="entry name" value="NAD(P)-binding Rossmann-like Domain"/>
    <property type="match status" value="1"/>
</dbReference>
<dbReference type="Pfam" id="PF00106">
    <property type="entry name" value="adh_short"/>
    <property type="match status" value="1"/>
</dbReference>
<evidence type="ECO:0000313" key="4">
    <source>
        <dbReference type="EMBL" id="CAD7079039.1"/>
    </source>
</evidence>
<dbReference type="InterPro" id="IPR002347">
    <property type="entry name" value="SDR_fam"/>
</dbReference>
<feature type="transmembrane region" description="Helical" evidence="3">
    <location>
        <begin position="12"/>
        <end position="37"/>
    </location>
</feature>
<reference evidence="4 5" key="1">
    <citation type="submission" date="2020-11" db="EMBL/GenBank/DDBJ databases">
        <authorList>
            <person name="Wallbank WR R."/>
            <person name="Pardo Diaz C."/>
            <person name="Kozak K."/>
            <person name="Martin S."/>
            <person name="Jiggins C."/>
            <person name="Moest M."/>
            <person name="Warren A I."/>
            <person name="Generalovic N T."/>
            <person name="Byers J.R.P. K."/>
            <person name="Montejo-Kovacevich G."/>
            <person name="Yen C E."/>
        </authorList>
    </citation>
    <scope>NUCLEOTIDE SEQUENCE [LARGE SCALE GENOMIC DNA]</scope>
</reference>
<dbReference type="InterPro" id="IPR036291">
    <property type="entry name" value="NAD(P)-bd_dom_sf"/>
</dbReference>
<dbReference type="FunFam" id="3.40.50.720:FF:000047">
    <property type="entry name" value="NADP-dependent L-serine/L-allo-threonine dehydrogenase"/>
    <property type="match status" value="1"/>
</dbReference>
<keyword evidence="3" id="KW-1133">Transmembrane helix</keyword>
<dbReference type="GO" id="GO:0016616">
    <property type="term" value="F:oxidoreductase activity, acting on the CH-OH group of donors, NAD or NADP as acceptor"/>
    <property type="evidence" value="ECO:0007669"/>
    <property type="project" value="UniProtKB-ARBA"/>
</dbReference>
<keyword evidence="3" id="KW-0472">Membrane</keyword>
<evidence type="ECO:0000256" key="1">
    <source>
        <dbReference type="ARBA" id="ARBA00006484"/>
    </source>
</evidence>
<dbReference type="OrthoDB" id="1933717at2759"/>
<evidence type="ECO:0000256" key="3">
    <source>
        <dbReference type="SAM" id="Phobius"/>
    </source>
</evidence>
<gene>
    <name evidence="4" type="ORF">HERILL_LOCUS2273</name>
</gene>
<evidence type="ECO:0008006" key="6">
    <source>
        <dbReference type="Google" id="ProtNLM"/>
    </source>
</evidence>
<dbReference type="PANTHER" id="PTHR43115">
    <property type="entry name" value="DEHYDROGENASE/REDUCTASE SDR FAMILY MEMBER 11"/>
    <property type="match status" value="1"/>
</dbReference>
<dbReference type="InParanoid" id="A0A7R8UEE5"/>
<keyword evidence="5" id="KW-1185">Reference proteome</keyword>
<dbReference type="Proteomes" id="UP000594454">
    <property type="component" value="Chromosome 1"/>
</dbReference>
<evidence type="ECO:0000256" key="2">
    <source>
        <dbReference type="ARBA" id="ARBA00023002"/>
    </source>
</evidence>